<accession>K9GRM0</accession>
<dbReference type="InterPro" id="IPR007361">
    <property type="entry name" value="DUF427"/>
</dbReference>
<dbReference type="eggNOG" id="COG2343">
    <property type="taxonomic scope" value="Bacteria"/>
</dbReference>
<organism evidence="2 3">
    <name type="scientific">Caenispirillum salinarum AK4</name>
    <dbReference type="NCBI Taxonomy" id="1238182"/>
    <lineage>
        <taxon>Bacteria</taxon>
        <taxon>Pseudomonadati</taxon>
        <taxon>Pseudomonadota</taxon>
        <taxon>Alphaproteobacteria</taxon>
        <taxon>Rhodospirillales</taxon>
        <taxon>Novispirillaceae</taxon>
        <taxon>Caenispirillum</taxon>
    </lineage>
</organism>
<dbReference type="PANTHER" id="PTHR43058">
    <property type="entry name" value="SLR0655 PROTEIN"/>
    <property type="match status" value="1"/>
</dbReference>
<reference evidence="2 3" key="1">
    <citation type="journal article" date="2013" name="Genome Announc.">
        <title>Draft Genome Sequence of an Alphaproteobacterium, Caenispirillum salinarum AK4(T), Isolated from a Solar Saltern.</title>
        <authorList>
            <person name="Khatri I."/>
            <person name="Singh A."/>
            <person name="Korpole S."/>
            <person name="Pinnaka A.K."/>
            <person name="Subramanian S."/>
        </authorList>
    </citation>
    <scope>NUCLEOTIDE SEQUENCE [LARGE SCALE GENOMIC DNA]</scope>
    <source>
        <strain evidence="2 3">AK4</strain>
    </source>
</reference>
<keyword evidence="3" id="KW-1185">Reference proteome</keyword>
<dbReference type="EMBL" id="ANHY01000015">
    <property type="protein sequence ID" value="EKV28595.1"/>
    <property type="molecule type" value="Genomic_DNA"/>
</dbReference>
<gene>
    <name evidence="2" type="ORF">C882_0806</name>
</gene>
<dbReference type="Pfam" id="PF04248">
    <property type="entry name" value="NTP_transf_9"/>
    <property type="match status" value="1"/>
</dbReference>
<evidence type="ECO:0000313" key="3">
    <source>
        <dbReference type="Proteomes" id="UP000009881"/>
    </source>
</evidence>
<name>K9GRM0_9PROT</name>
<evidence type="ECO:0000313" key="2">
    <source>
        <dbReference type="EMBL" id="EKV28595.1"/>
    </source>
</evidence>
<feature type="domain" description="DUF427" evidence="1">
    <location>
        <begin position="26"/>
        <end position="118"/>
    </location>
</feature>
<dbReference type="Proteomes" id="UP000009881">
    <property type="component" value="Unassembled WGS sequence"/>
</dbReference>
<protein>
    <recommendedName>
        <fullName evidence="1">DUF427 domain-containing protein</fullName>
    </recommendedName>
</protein>
<dbReference type="AlphaFoldDB" id="K9GRM0"/>
<dbReference type="Gene3D" id="2.170.150.40">
    <property type="entry name" value="Domain of unknown function (DUF427)"/>
    <property type="match status" value="1"/>
</dbReference>
<dbReference type="OrthoDB" id="9815163at2"/>
<comment type="caution">
    <text evidence="2">The sequence shown here is derived from an EMBL/GenBank/DDBJ whole genome shotgun (WGS) entry which is preliminary data.</text>
</comment>
<sequence>MTDRPRESVWDYPRPPRLEPTSSRLRVVFAGETVADTLRGFRLLETSHPPVYYIPPDDVRLDLLEAAPGPRSFCEFKGRATYWTIRVGNAVAERAAWSYPEPAAPYYPIADCLAFYPDLVDACYVGDEKAMPQDGSFYGGWISSAIEGPFKGGPGTWGW</sequence>
<dbReference type="RefSeq" id="WP_009541463.1">
    <property type="nucleotide sequence ID" value="NZ_ANHY01000015.1"/>
</dbReference>
<evidence type="ECO:0000259" key="1">
    <source>
        <dbReference type="Pfam" id="PF04248"/>
    </source>
</evidence>
<proteinExistence type="predicted"/>
<dbReference type="PATRIC" id="fig|1238182.3.peg.3020"/>
<dbReference type="PANTHER" id="PTHR43058:SF1">
    <property type="entry name" value="DUF427 DOMAIN-CONTAINING PROTEIN"/>
    <property type="match status" value="1"/>
</dbReference>
<dbReference type="STRING" id="1238182.C882_0806"/>
<dbReference type="InterPro" id="IPR038694">
    <property type="entry name" value="DUF427_sf"/>
</dbReference>